<accession>A0ABV3PIQ1</accession>
<organism evidence="2 3">
    <name type="scientific">Labrys neptuniae</name>
    <dbReference type="NCBI Taxonomy" id="376174"/>
    <lineage>
        <taxon>Bacteria</taxon>
        <taxon>Pseudomonadati</taxon>
        <taxon>Pseudomonadota</taxon>
        <taxon>Alphaproteobacteria</taxon>
        <taxon>Hyphomicrobiales</taxon>
        <taxon>Xanthobacteraceae</taxon>
        <taxon>Labrys</taxon>
    </lineage>
</organism>
<comment type="caution">
    <text evidence="2">The sequence shown here is derived from an EMBL/GenBank/DDBJ whole genome shotgun (WGS) entry which is preliminary data.</text>
</comment>
<evidence type="ECO:0000313" key="3">
    <source>
        <dbReference type="Proteomes" id="UP001555786"/>
    </source>
</evidence>
<dbReference type="InterPro" id="IPR018640">
    <property type="entry name" value="DUF2063"/>
</dbReference>
<dbReference type="Gene3D" id="1.10.150.690">
    <property type="entry name" value="DUF2063"/>
    <property type="match status" value="1"/>
</dbReference>
<keyword evidence="2" id="KW-0238">DNA-binding</keyword>
<feature type="domain" description="Putative DNA-binding" evidence="1">
    <location>
        <begin position="5"/>
        <end position="95"/>
    </location>
</feature>
<gene>
    <name evidence="2" type="ORF">ABXS05_07580</name>
</gene>
<dbReference type="InterPro" id="IPR044922">
    <property type="entry name" value="DUF2063_N_sf"/>
</dbReference>
<dbReference type="Proteomes" id="UP001555786">
    <property type="component" value="Unassembled WGS sequence"/>
</dbReference>
<dbReference type="GO" id="GO:0003677">
    <property type="term" value="F:DNA binding"/>
    <property type="evidence" value="ECO:0007669"/>
    <property type="project" value="UniProtKB-KW"/>
</dbReference>
<name>A0ABV3PIQ1_9HYPH</name>
<protein>
    <submittedName>
        <fullName evidence="2">DNA-binding domain-containing protein</fullName>
    </submittedName>
</protein>
<evidence type="ECO:0000259" key="1">
    <source>
        <dbReference type="Pfam" id="PF09836"/>
    </source>
</evidence>
<dbReference type="RefSeq" id="WP_367623461.1">
    <property type="nucleotide sequence ID" value="NZ_JBFNQD010000002.1"/>
</dbReference>
<proteinExistence type="predicted"/>
<dbReference type="EMBL" id="JBFNQD010000002">
    <property type="protein sequence ID" value="MEW9305391.1"/>
    <property type="molecule type" value="Genomic_DNA"/>
</dbReference>
<evidence type="ECO:0000313" key="2">
    <source>
        <dbReference type="EMBL" id="MEW9305391.1"/>
    </source>
</evidence>
<dbReference type="Pfam" id="PF09836">
    <property type="entry name" value="DUF2063"/>
    <property type="match status" value="1"/>
</dbReference>
<reference evidence="2 3" key="1">
    <citation type="submission" date="2024-07" db="EMBL/GenBank/DDBJ databases">
        <title>Description of Labrys sedimenti sp. nov., isolated from a diclofenac-degrading enrichment culture.</title>
        <authorList>
            <person name="Tancsics A."/>
            <person name="Csepanyi A."/>
        </authorList>
    </citation>
    <scope>NUCLEOTIDE SEQUENCE [LARGE SCALE GENOMIC DNA]</scope>
    <source>
        <strain evidence="2 3">LMG 23578</strain>
    </source>
</reference>
<sequence>MLANTQSAFRQAVLDPAAALPQGLAAHNGVTPNRRFAIYRDNVALGLAAALESRFPASIAIVGADFFRALAIRFAREHPPRSPLLLDYGDQLPAFTEAFEPAREVAYLPDVMRLEIARAQAYHAADAEPASPAALKGLDPARLHEVRVEIHPAVRLLRSAFPVATIWQMNAGGEAREIVDWSGEDVLVTRPRLDVEVQILPPGGHAFLATLLTGHPLEAAAEAAFAETPDFNLAAAIAGLVAAGIACRFEI</sequence>
<keyword evidence="3" id="KW-1185">Reference proteome</keyword>